<dbReference type="EMBL" id="KL198105">
    <property type="protein sequence ID" value="KDQ07552.1"/>
    <property type="molecule type" value="Genomic_DNA"/>
</dbReference>
<evidence type="ECO:0000256" key="2">
    <source>
        <dbReference type="ARBA" id="ARBA00022574"/>
    </source>
</evidence>
<feature type="compositionally biased region" description="Basic and acidic residues" evidence="6">
    <location>
        <begin position="335"/>
        <end position="346"/>
    </location>
</feature>
<evidence type="ECO:0000256" key="4">
    <source>
        <dbReference type="ARBA" id="ARBA00039238"/>
    </source>
</evidence>
<dbReference type="InParanoid" id="A0A067M6P3"/>
<evidence type="ECO:0000256" key="6">
    <source>
        <dbReference type="SAM" id="MobiDB-lite"/>
    </source>
</evidence>
<dbReference type="FunCoup" id="A0A067M6P3">
    <property type="interactions" value="493"/>
</dbReference>
<keyword evidence="8" id="KW-1185">Reference proteome</keyword>
<feature type="compositionally biased region" description="Basic and acidic residues" evidence="6">
    <location>
        <begin position="406"/>
        <end position="421"/>
    </location>
</feature>
<keyword evidence="3" id="KW-0677">Repeat</keyword>
<dbReference type="InterPro" id="IPR050505">
    <property type="entry name" value="WDR55/POC1"/>
</dbReference>
<proteinExistence type="inferred from homology"/>
<evidence type="ECO:0000256" key="1">
    <source>
        <dbReference type="ARBA" id="ARBA00007625"/>
    </source>
</evidence>
<sequence>MPEIPVGNQAFDLTFHPTSSTVYVGLLTGEIKAFNYSDSESDWEYSKAFTLRPTKRSCRGLATSPTGDRLYSVSKDKALHTIDTSVGKVVESIPNAHESAINRIARLMPNMLATGDDEGVIKLWDPRKFTEIRAYTHHFDFITDFLWLEDKKHVVATSGDGTLSVLDVRASKTEPFAQSEDQEDELLSIVPFKGNTKIAVGTQLGVISIFNRSAGWGDCVDRVPGHPHSVDTLCALPASLSPGTDVIATGSSDGLIRLLQLLPHKFLGVVADHGEFPIERIRLDRAGEGKWLGSVSHDDLLKLTNLEDALEESGDEDEGEGEGEGDDESDGDGVVGREDDLDRDSDSESDEEQEEDEVKVKARKTSLQGADDEKDEESRKEDETTKNDSDSEEEAPKKKRQKRQKTKVEIKQAGKQVDHHGSGIAPGTASFFSDL</sequence>
<feature type="compositionally biased region" description="Basic and acidic residues" evidence="6">
    <location>
        <begin position="376"/>
        <end position="389"/>
    </location>
</feature>
<evidence type="ECO:0000256" key="5">
    <source>
        <dbReference type="ARBA" id="ARBA00039514"/>
    </source>
</evidence>
<dbReference type="Gene3D" id="2.130.10.10">
    <property type="entry name" value="YVTN repeat-like/Quinoprotein amine dehydrogenase"/>
    <property type="match status" value="2"/>
</dbReference>
<protein>
    <recommendedName>
        <fullName evidence="4">WD repeat-containing protein JIP5</fullName>
    </recommendedName>
    <alternativeName>
        <fullName evidence="5">WD repeat-containing protein jip5</fullName>
    </alternativeName>
</protein>
<name>A0A067M6P3_BOTB1</name>
<gene>
    <name evidence="7" type="ORF">BOTBODRAFT_38752</name>
</gene>
<dbReference type="InterPro" id="IPR015943">
    <property type="entry name" value="WD40/YVTN_repeat-like_dom_sf"/>
</dbReference>
<feature type="region of interest" description="Disordered" evidence="6">
    <location>
        <begin position="310"/>
        <end position="435"/>
    </location>
</feature>
<dbReference type="Pfam" id="PF24796">
    <property type="entry name" value="WDR55"/>
    <property type="match status" value="1"/>
</dbReference>
<dbReference type="HOGENOM" id="CLU_035848_2_1_1"/>
<dbReference type="PANTHER" id="PTHR44019">
    <property type="entry name" value="WD REPEAT-CONTAINING PROTEIN 55"/>
    <property type="match status" value="1"/>
</dbReference>
<comment type="similarity">
    <text evidence="1">Belongs to the WD repeat WDR55 family.</text>
</comment>
<accession>A0A067M6P3</accession>
<feature type="compositionally biased region" description="Acidic residues" evidence="6">
    <location>
        <begin position="347"/>
        <end position="357"/>
    </location>
</feature>
<evidence type="ECO:0000313" key="7">
    <source>
        <dbReference type="EMBL" id="KDQ07552.1"/>
    </source>
</evidence>
<keyword evidence="2" id="KW-0853">WD repeat</keyword>
<dbReference type="InterPro" id="IPR001680">
    <property type="entry name" value="WD40_rpt"/>
</dbReference>
<dbReference type="InterPro" id="IPR036322">
    <property type="entry name" value="WD40_repeat_dom_sf"/>
</dbReference>
<dbReference type="Proteomes" id="UP000027195">
    <property type="component" value="Unassembled WGS sequence"/>
</dbReference>
<dbReference type="AlphaFoldDB" id="A0A067M6P3"/>
<dbReference type="STRING" id="930990.A0A067M6P3"/>
<reference evidence="8" key="1">
    <citation type="journal article" date="2014" name="Proc. Natl. Acad. Sci. U.S.A.">
        <title>Extensive sampling of basidiomycete genomes demonstrates inadequacy of the white-rot/brown-rot paradigm for wood decay fungi.</title>
        <authorList>
            <person name="Riley R."/>
            <person name="Salamov A.A."/>
            <person name="Brown D.W."/>
            <person name="Nagy L.G."/>
            <person name="Floudas D."/>
            <person name="Held B.W."/>
            <person name="Levasseur A."/>
            <person name="Lombard V."/>
            <person name="Morin E."/>
            <person name="Otillar R."/>
            <person name="Lindquist E.A."/>
            <person name="Sun H."/>
            <person name="LaButti K.M."/>
            <person name="Schmutz J."/>
            <person name="Jabbour D."/>
            <person name="Luo H."/>
            <person name="Baker S.E."/>
            <person name="Pisabarro A.G."/>
            <person name="Walton J.D."/>
            <person name="Blanchette R.A."/>
            <person name="Henrissat B."/>
            <person name="Martin F."/>
            <person name="Cullen D."/>
            <person name="Hibbett D.S."/>
            <person name="Grigoriev I.V."/>
        </authorList>
    </citation>
    <scope>NUCLEOTIDE SEQUENCE [LARGE SCALE GENOMIC DNA]</scope>
    <source>
        <strain evidence="8">FD-172 SS1</strain>
    </source>
</reference>
<organism evidence="7 8">
    <name type="scientific">Botryobasidium botryosum (strain FD-172 SS1)</name>
    <dbReference type="NCBI Taxonomy" id="930990"/>
    <lineage>
        <taxon>Eukaryota</taxon>
        <taxon>Fungi</taxon>
        <taxon>Dikarya</taxon>
        <taxon>Basidiomycota</taxon>
        <taxon>Agaricomycotina</taxon>
        <taxon>Agaricomycetes</taxon>
        <taxon>Cantharellales</taxon>
        <taxon>Botryobasidiaceae</taxon>
        <taxon>Botryobasidium</taxon>
    </lineage>
</organism>
<evidence type="ECO:0000313" key="8">
    <source>
        <dbReference type="Proteomes" id="UP000027195"/>
    </source>
</evidence>
<dbReference type="OrthoDB" id="2288928at2759"/>
<evidence type="ECO:0000256" key="3">
    <source>
        <dbReference type="ARBA" id="ARBA00022737"/>
    </source>
</evidence>
<feature type="compositionally biased region" description="Acidic residues" evidence="6">
    <location>
        <begin position="310"/>
        <end position="331"/>
    </location>
</feature>
<dbReference type="SMART" id="SM00320">
    <property type="entry name" value="WD40"/>
    <property type="match status" value="5"/>
</dbReference>
<dbReference type="SUPFAM" id="SSF50978">
    <property type="entry name" value="WD40 repeat-like"/>
    <property type="match status" value="1"/>
</dbReference>
<dbReference type="PANTHER" id="PTHR44019:SF20">
    <property type="entry name" value="WD REPEAT-CONTAINING PROTEIN 55"/>
    <property type="match status" value="1"/>
</dbReference>